<gene>
    <name evidence="2" type="ORF">CANINC_001855</name>
</gene>
<feature type="region of interest" description="Disordered" evidence="1">
    <location>
        <begin position="292"/>
        <end position="326"/>
    </location>
</feature>
<evidence type="ECO:0000313" key="2">
    <source>
        <dbReference type="EMBL" id="TID29581.1"/>
    </source>
</evidence>
<name>A0A4T0X2N9_9ASCO</name>
<organism evidence="2 3">
    <name type="scientific">Pichia inconspicua</name>
    <dbReference type="NCBI Taxonomy" id="52247"/>
    <lineage>
        <taxon>Eukaryota</taxon>
        <taxon>Fungi</taxon>
        <taxon>Dikarya</taxon>
        <taxon>Ascomycota</taxon>
        <taxon>Saccharomycotina</taxon>
        <taxon>Pichiomycetes</taxon>
        <taxon>Pichiales</taxon>
        <taxon>Pichiaceae</taxon>
        <taxon>Pichia</taxon>
    </lineage>
</organism>
<sequence>MSTSTRQALSVVSEKRLNIISNSTPKKRKLHAPPTSSHLKRVPLQDAPRDFDTIMNNHLKRKSDQVDNINSLDVSPNLKRARILRMKLQLAYYKVKTNQIETKTHDLKYFNRNIFSNDASSKGKPNLNKSYPLSAPPTTLAFSNIPFKTTYNASVTSPSRFAISQPSSRNVERNTPPLLARFPTANSAKTNSLLAREITRSQSNIYPNETTIDCEATILQNESMSTPLVRRHSVDIVDSNTNDPETTILQSSILVSTPIRKRTNKTVNSKNNPDKVIDKRTNIATHNREDTVECEETSNNNGNKNLSKDKVQEVCNEEEEDSTRLFSSPTRERLLCTPSSTAAAKCLLQLAHR</sequence>
<dbReference type="EMBL" id="SELW01000283">
    <property type="protein sequence ID" value="TID29581.1"/>
    <property type="molecule type" value="Genomic_DNA"/>
</dbReference>
<comment type="caution">
    <text evidence="2">The sequence shown here is derived from an EMBL/GenBank/DDBJ whole genome shotgun (WGS) entry which is preliminary data.</text>
</comment>
<reference evidence="2 3" key="1">
    <citation type="journal article" date="2019" name="Front. Genet.">
        <title>Whole-Genome Sequencing of the Opportunistic Yeast Pathogen Candida inconspicua Uncovers Its Hybrid Origin.</title>
        <authorList>
            <person name="Mixao V."/>
            <person name="Hansen A.P."/>
            <person name="Saus E."/>
            <person name="Boekhout T."/>
            <person name="Lass-Florl C."/>
            <person name="Gabaldon T."/>
        </authorList>
    </citation>
    <scope>NUCLEOTIDE SEQUENCE [LARGE SCALE GENOMIC DNA]</scope>
    <source>
        <strain evidence="2 3">CBS 180</strain>
    </source>
</reference>
<proteinExistence type="predicted"/>
<keyword evidence="3" id="KW-1185">Reference proteome</keyword>
<evidence type="ECO:0000313" key="3">
    <source>
        <dbReference type="Proteomes" id="UP000307173"/>
    </source>
</evidence>
<dbReference type="AlphaFoldDB" id="A0A4T0X2N9"/>
<dbReference type="Proteomes" id="UP000307173">
    <property type="component" value="Unassembled WGS sequence"/>
</dbReference>
<dbReference type="OrthoDB" id="5345625at2759"/>
<evidence type="ECO:0000256" key="1">
    <source>
        <dbReference type="SAM" id="MobiDB-lite"/>
    </source>
</evidence>
<accession>A0A4T0X2N9</accession>
<protein>
    <submittedName>
        <fullName evidence="2">Uncharacterized protein</fullName>
    </submittedName>
</protein>